<keyword evidence="2" id="KW-0238">DNA-binding</keyword>
<proteinExistence type="predicted"/>
<dbReference type="InterPro" id="IPR018640">
    <property type="entry name" value="DUF2063"/>
</dbReference>
<name>A0A7Y7WTC1_9PSED</name>
<protein>
    <submittedName>
        <fullName evidence="2">Putative DNA-binding domain-containing protein</fullName>
    </submittedName>
</protein>
<evidence type="ECO:0000313" key="2">
    <source>
        <dbReference type="EMBL" id="NWB87350.1"/>
    </source>
</evidence>
<dbReference type="Proteomes" id="UP000522864">
    <property type="component" value="Unassembled WGS sequence"/>
</dbReference>
<dbReference type="Gene3D" id="1.10.150.690">
    <property type="entry name" value="DUF2063"/>
    <property type="match status" value="1"/>
</dbReference>
<dbReference type="EMBL" id="JACAQA010000018">
    <property type="protein sequence ID" value="NWB87350.1"/>
    <property type="molecule type" value="Genomic_DNA"/>
</dbReference>
<dbReference type="AlphaFoldDB" id="A0A7Y7WTC1"/>
<reference evidence="2 3" key="1">
    <citation type="submission" date="2020-04" db="EMBL/GenBank/DDBJ databases">
        <title>Molecular characterization of pseudomonads from Agaricus bisporus reveal novel blotch 2 pathogens in Western Europe.</title>
        <authorList>
            <person name="Taparia T."/>
            <person name="Krijger M."/>
            <person name="Haynes E."/>
            <person name="Elpinstone J.G."/>
            <person name="Noble R."/>
            <person name="Van Der Wolf J."/>
        </authorList>
    </citation>
    <scope>NUCLEOTIDE SEQUENCE [LARGE SCALE GENOMIC DNA]</scope>
    <source>
        <strain evidence="2 3">G9001</strain>
    </source>
</reference>
<accession>A0A7Y7WTC1</accession>
<gene>
    <name evidence="2" type="ORF">HX830_20995</name>
</gene>
<dbReference type="RefSeq" id="WP_177102377.1">
    <property type="nucleotide sequence ID" value="NZ_JACAQA010000018.1"/>
</dbReference>
<feature type="domain" description="Putative DNA-binding" evidence="1">
    <location>
        <begin position="5"/>
        <end position="91"/>
    </location>
</feature>
<organism evidence="2 3">
    <name type="scientific">Pseudomonas gingeri</name>
    <dbReference type="NCBI Taxonomy" id="117681"/>
    <lineage>
        <taxon>Bacteria</taxon>
        <taxon>Pseudomonadati</taxon>
        <taxon>Pseudomonadota</taxon>
        <taxon>Gammaproteobacteria</taxon>
        <taxon>Pseudomonadales</taxon>
        <taxon>Pseudomonadaceae</taxon>
        <taxon>Pseudomonas</taxon>
    </lineage>
</organism>
<comment type="caution">
    <text evidence="2">The sequence shown here is derived from an EMBL/GenBank/DDBJ whole genome shotgun (WGS) entry which is preliminary data.</text>
</comment>
<sequence length="248" mass="26909">MNLAQWQRELRNSLVSASAQAAANLGATAQAGLSVYQNNYRAQLLGCLEEAFPQVRTWIGAEAFFTAAVTHIDQHPPHAWTLDAYPQGFAATLATLFPDSPEVHELAWIERALDESFVAADAEPLPMAVLASMDWETACLRFTASLRTGALASNAEPIWSALSEGLPLPAPERLAETAGLLVWRRQRVVRLRPVEALEHQALLRLQENGSFSGLCEWLVERLGETAGIAKAGSLLASWLAGELIVGVD</sequence>
<evidence type="ECO:0000313" key="3">
    <source>
        <dbReference type="Proteomes" id="UP000522864"/>
    </source>
</evidence>
<evidence type="ECO:0000259" key="1">
    <source>
        <dbReference type="Pfam" id="PF09836"/>
    </source>
</evidence>
<dbReference type="InterPro" id="IPR044922">
    <property type="entry name" value="DUF2063_N_sf"/>
</dbReference>
<dbReference type="Pfam" id="PF09836">
    <property type="entry name" value="DUF2063"/>
    <property type="match status" value="1"/>
</dbReference>
<dbReference type="GO" id="GO:0003677">
    <property type="term" value="F:DNA binding"/>
    <property type="evidence" value="ECO:0007669"/>
    <property type="project" value="UniProtKB-KW"/>
</dbReference>